<dbReference type="InterPro" id="IPR013976">
    <property type="entry name" value="HDOD"/>
</dbReference>
<sequence>MDRLEIFKSIATRAGKGELTFPANVNATLKLQEALDDPDCHIDAAAKMVTAEPVLSARTVAIANSAAYNRSGDEITSVRVAVNRLGFRTLKAMVAAVIVRQLGSGISDPVLRAKAARLWEHTAHVAALAQVLAKKVSRIDAETAMFAAIVHEVGGFYLLSQAESYPGLLDDNTEDWIEYGEKLIGRGVLRQLGVPDQVLQAVEGMWHGGNTTPPRTLGDTLLLANDLAPVISPLHPPESANARQVAAMIDFAVGSGGTLHSVLDESAEEIESLAGALLV</sequence>
<evidence type="ECO:0000313" key="3">
    <source>
        <dbReference type="Proteomes" id="UP001221208"/>
    </source>
</evidence>
<feature type="domain" description="HDOD" evidence="1">
    <location>
        <begin position="21"/>
        <end position="208"/>
    </location>
</feature>
<dbReference type="Gene3D" id="1.10.3210.10">
    <property type="entry name" value="Hypothetical protein af1432"/>
    <property type="match status" value="1"/>
</dbReference>
<reference evidence="2 3" key="1">
    <citation type="submission" date="2022-10" db="EMBL/GenBank/DDBJ databases">
        <title>Janthinobacterium sp. hw3 Genome sequencing.</title>
        <authorList>
            <person name="Park S."/>
        </authorList>
    </citation>
    <scope>NUCLEOTIDE SEQUENCE [LARGE SCALE GENOMIC DNA]</scope>
    <source>
        <strain evidence="3">hw3</strain>
    </source>
</reference>
<organism evidence="2 3">
    <name type="scientific">Janthinobacterium fluminis</name>
    <dbReference type="NCBI Taxonomy" id="2987524"/>
    <lineage>
        <taxon>Bacteria</taxon>
        <taxon>Pseudomonadati</taxon>
        <taxon>Pseudomonadota</taxon>
        <taxon>Betaproteobacteria</taxon>
        <taxon>Burkholderiales</taxon>
        <taxon>Oxalobacteraceae</taxon>
        <taxon>Janthinobacterium</taxon>
    </lineage>
</organism>
<dbReference type="Pfam" id="PF08668">
    <property type="entry name" value="HDOD"/>
    <property type="match status" value="1"/>
</dbReference>
<dbReference type="PANTHER" id="PTHR33525">
    <property type="match status" value="1"/>
</dbReference>
<accession>A0ABT5JX82</accession>
<dbReference type="PROSITE" id="PS51833">
    <property type="entry name" value="HDOD"/>
    <property type="match status" value="1"/>
</dbReference>
<proteinExistence type="predicted"/>
<keyword evidence="3" id="KW-1185">Reference proteome</keyword>
<dbReference type="PANTHER" id="PTHR33525:SF3">
    <property type="entry name" value="RIBONUCLEASE Y"/>
    <property type="match status" value="1"/>
</dbReference>
<dbReference type="SUPFAM" id="SSF109604">
    <property type="entry name" value="HD-domain/PDEase-like"/>
    <property type="match status" value="1"/>
</dbReference>
<gene>
    <name evidence="2" type="ORF">OIK44_07030</name>
</gene>
<protein>
    <submittedName>
        <fullName evidence="2">HDOD domain-containing protein</fullName>
    </submittedName>
</protein>
<dbReference type="InterPro" id="IPR052340">
    <property type="entry name" value="RNase_Y/CdgJ"/>
</dbReference>
<evidence type="ECO:0000313" key="2">
    <source>
        <dbReference type="EMBL" id="MDC8757336.1"/>
    </source>
</evidence>
<dbReference type="RefSeq" id="WP_273670014.1">
    <property type="nucleotide sequence ID" value="NZ_JAQQXR010000002.1"/>
</dbReference>
<dbReference type="Proteomes" id="UP001221208">
    <property type="component" value="Unassembled WGS sequence"/>
</dbReference>
<comment type="caution">
    <text evidence="2">The sequence shown here is derived from an EMBL/GenBank/DDBJ whole genome shotgun (WGS) entry which is preliminary data.</text>
</comment>
<name>A0ABT5JX82_9BURK</name>
<evidence type="ECO:0000259" key="1">
    <source>
        <dbReference type="PROSITE" id="PS51833"/>
    </source>
</evidence>
<dbReference type="EMBL" id="JAQQXR010000002">
    <property type="protein sequence ID" value="MDC8757336.1"/>
    <property type="molecule type" value="Genomic_DNA"/>
</dbReference>